<reference evidence="3 4" key="1">
    <citation type="submission" date="2018-06" db="EMBL/GenBank/DDBJ databases">
        <authorList>
            <consortium name="Pathogen Informatics"/>
            <person name="Doyle S."/>
        </authorList>
    </citation>
    <scope>NUCLEOTIDE SEQUENCE [LARGE SCALE GENOMIC DNA]</scope>
    <source>
        <strain evidence="3 4">NCTC12410</strain>
    </source>
</reference>
<name>A0A377J618_9HELI</name>
<comment type="function">
    <text evidence="1">Involved in the modulation of the specificity of the ClpAP-mediated ATP-dependent protein degradation.</text>
</comment>
<dbReference type="InterPro" id="IPR022935">
    <property type="entry name" value="ClpS"/>
</dbReference>
<dbReference type="GO" id="GO:0030163">
    <property type="term" value="P:protein catabolic process"/>
    <property type="evidence" value="ECO:0007669"/>
    <property type="project" value="InterPro"/>
</dbReference>
<dbReference type="Pfam" id="PF02617">
    <property type="entry name" value="ClpS"/>
    <property type="match status" value="1"/>
</dbReference>
<dbReference type="Gene3D" id="3.30.1390.10">
    <property type="match status" value="1"/>
</dbReference>
<gene>
    <name evidence="1 3" type="primary">clpS</name>
    <name evidence="3" type="ORF">NCTC12410_01778</name>
</gene>
<keyword evidence="3" id="KW-0645">Protease</keyword>
<dbReference type="Proteomes" id="UP000254841">
    <property type="component" value="Unassembled WGS sequence"/>
</dbReference>
<comment type="similarity">
    <text evidence="1">Belongs to the ClpS family.</text>
</comment>
<organism evidence="3 4">
    <name type="scientific">Helicobacter canis</name>
    <dbReference type="NCBI Taxonomy" id="29419"/>
    <lineage>
        <taxon>Bacteria</taxon>
        <taxon>Pseudomonadati</taxon>
        <taxon>Campylobacterota</taxon>
        <taxon>Epsilonproteobacteria</taxon>
        <taxon>Campylobacterales</taxon>
        <taxon>Helicobacteraceae</taxon>
        <taxon>Helicobacter</taxon>
    </lineage>
</organism>
<dbReference type="RefSeq" id="WP_115012127.1">
    <property type="nucleotide sequence ID" value="NZ_UGHV01000001.1"/>
</dbReference>
<dbReference type="InterPro" id="IPR003769">
    <property type="entry name" value="ClpS_core"/>
</dbReference>
<evidence type="ECO:0000313" key="3">
    <source>
        <dbReference type="EMBL" id="STO97937.1"/>
    </source>
</evidence>
<feature type="domain" description="Adaptor protein ClpS core" evidence="2">
    <location>
        <begin position="20"/>
        <end position="97"/>
    </location>
</feature>
<dbReference type="SUPFAM" id="SSF54736">
    <property type="entry name" value="ClpS-like"/>
    <property type="match status" value="1"/>
</dbReference>
<dbReference type="PANTHER" id="PTHR33473:SF19">
    <property type="entry name" value="ATP-DEPENDENT CLP PROTEASE ADAPTER PROTEIN CLPS"/>
    <property type="match status" value="1"/>
</dbReference>
<dbReference type="FunFam" id="3.30.1390.10:FF:000002">
    <property type="entry name" value="ATP-dependent Clp protease adapter protein ClpS"/>
    <property type="match status" value="1"/>
</dbReference>
<evidence type="ECO:0000313" key="4">
    <source>
        <dbReference type="Proteomes" id="UP000254841"/>
    </source>
</evidence>
<dbReference type="EMBL" id="UGHV01000001">
    <property type="protein sequence ID" value="STO97937.1"/>
    <property type="molecule type" value="Genomic_DNA"/>
</dbReference>
<dbReference type="GO" id="GO:0008233">
    <property type="term" value="F:peptidase activity"/>
    <property type="evidence" value="ECO:0007669"/>
    <property type="project" value="UniProtKB-KW"/>
</dbReference>
<evidence type="ECO:0000259" key="2">
    <source>
        <dbReference type="Pfam" id="PF02617"/>
    </source>
</evidence>
<protein>
    <recommendedName>
        <fullName evidence="1">ATP-dependent Clp protease adapter protein ClpS</fullName>
    </recommendedName>
</protein>
<dbReference type="AlphaFoldDB" id="A0A377J618"/>
<dbReference type="InterPro" id="IPR014719">
    <property type="entry name" value="Ribosomal_bL12_C/ClpS-like"/>
</dbReference>
<dbReference type="GO" id="GO:0006508">
    <property type="term" value="P:proteolysis"/>
    <property type="evidence" value="ECO:0007669"/>
    <property type="project" value="UniProtKB-UniRule"/>
</dbReference>
<comment type="subunit">
    <text evidence="1">Binds to the N-terminal domain of the chaperone ClpA.</text>
</comment>
<keyword evidence="3" id="KW-0378">Hydrolase</keyword>
<dbReference type="OrthoDB" id="9796121at2"/>
<sequence length="102" mass="11473">MPESSAQQACNTSALIELEMPKMVRVVLLNDNYTTQEFVVEILQSIFHKSLIEAQQIMLEVHNHGKGVCGIYPYDIGETKTQETIQAAKKASYPLKIFTESI</sequence>
<proteinExistence type="inferred from homology"/>
<evidence type="ECO:0000256" key="1">
    <source>
        <dbReference type="HAMAP-Rule" id="MF_00302"/>
    </source>
</evidence>
<accession>A0A377J618</accession>
<dbReference type="HAMAP" id="MF_00302">
    <property type="entry name" value="ClpS"/>
    <property type="match status" value="1"/>
</dbReference>
<dbReference type="PANTHER" id="PTHR33473">
    <property type="entry name" value="ATP-DEPENDENT CLP PROTEASE ADAPTER PROTEIN CLPS1, CHLOROPLASTIC"/>
    <property type="match status" value="1"/>
</dbReference>